<comment type="similarity">
    <text evidence="2 7">Belongs to the OMP decarboxylase family. Type 2 subfamily.</text>
</comment>
<evidence type="ECO:0000256" key="2">
    <source>
        <dbReference type="ARBA" id="ARBA00008847"/>
    </source>
</evidence>
<keyword evidence="10" id="KW-1185">Reference proteome</keyword>
<dbReference type="InterPro" id="IPR018089">
    <property type="entry name" value="OMPdecase_AS"/>
</dbReference>
<accession>A0ABV7WM39</accession>
<name>A0ABV7WM39_9GAMM</name>
<reference evidence="10" key="1">
    <citation type="journal article" date="2019" name="Int. J. Syst. Evol. Microbiol.">
        <title>The Global Catalogue of Microorganisms (GCM) 10K type strain sequencing project: providing services to taxonomists for standard genome sequencing and annotation.</title>
        <authorList>
            <consortium name="The Broad Institute Genomics Platform"/>
            <consortium name="The Broad Institute Genome Sequencing Center for Infectious Disease"/>
            <person name="Wu L."/>
            <person name="Ma J."/>
        </authorList>
    </citation>
    <scope>NUCLEOTIDE SEQUENCE [LARGE SCALE GENOMIC DNA]</scope>
    <source>
        <strain evidence="10">CECT 8288</strain>
    </source>
</reference>
<dbReference type="Proteomes" id="UP001595710">
    <property type="component" value="Unassembled WGS sequence"/>
</dbReference>
<evidence type="ECO:0000256" key="1">
    <source>
        <dbReference type="ARBA" id="ARBA00004861"/>
    </source>
</evidence>
<protein>
    <recommendedName>
        <fullName evidence="7">Orotidine 5'-phosphate decarboxylase</fullName>
        <ecNumber evidence="7">4.1.1.23</ecNumber>
    </recommendedName>
    <alternativeName>
        <fullName evidence="7">OMP decarboxylase</fullName>
        <shortName evidence="7">OMPDCase</shortName>
        <shortName evidence="7">OMPdecase</shortName>
    </alternativeName>
</protein>
<dbReference type="NCBIfam" id="TIGR02127">
    <property type="entry name" value="pyrF_sub2"/>
    <property type="match status" value="1"/>
</dbReference>
<dbReference type="EC" id="4.1.1.23" evidence="7"/>
<proteinExistence type="inferred from homology"/>
<dbReference type="RefSeq" id="WP_290280988.1">
    <property type="nucleotide sequence ID" value="NZ_JAUFQI010000001.1"/>
</dbReference>
<comment type="caution">
    <text evidence="9">The sequence shown here is derived from an EMBL/GenBank/DDBJ whole genome shotgun (WGS) entry which is preliminary data.</text>
</comment>
<dbReference type="HAMAP" id="MF_01215">
    <property type="entry name" value="OMPdecase_type2"/>
    <property type="match status" value="1"/>
</dbReference>
<dbReference type="PROSITE" id="PS00156">
    <property type="entry name" value="OMPDECASE"/>
    <property type="match status" value="1"/>
</dbReference>
<dbReference type="InterPro" id="IPR011060">
    <property type="entry name" value="RibuloseP-bd_barrel"/>
</dbReference>
<evidence type="ECO:0000256" key="7">
    <source>
        <dbReference type="HAMAP-Rule" id="MF_01215"/>
    </source>
</evidence>
<keyword evidence="4 7" id="KW-0665">Pyrimidine biosynthesis</keyword>
<keyword evidence="5 7" id="KW-0456">Lyase</keyword>
<dbReference type="Gene3D" id="3.20.20.70">
    <property type="entry name" value="Aldolase class I"/>
    <property type="match status" value="1"/>
</dbReference>
<feature type="domain" description="Orotidine 5'-phosphate decarboxylase" evidence="8">
    <location>
        <begin position="16"/>
        <end position="254"/>
    </location>
</feature>
<dbReference type="CDD" id="cd04725">
    <property type="entry name" value="OMP_decarboxylase_like"/>
    <property type="match status" value="1"/>
</dbReference>
<dbReference type="EMBL" id="JBHRYN010000003">
    <property type="protein sequence ID" value="MFC3700266.1"/>
    <property type="molecule type" value="Genomic_DNA"/>
</dbReference>
<evidence type="ECO:0000256" key="5">
    <source>
        <dbReference type="ARBA" id="ARBA00023239"/>
    </source>
</evidence>
<evidence type="ECO:0000259" key="8">
    <source>
        <dbReference type="SMART" id="SM00934"/>
    </source>
</evidence>
<dbReference type="InterPro" id="IPR011995">
    <property type="entry name" value="OMPdecase_type-2"/>
</dbReference>
<evidence type="ECO:0000256" key="3">
    <source>
        <dbReference type="ARBA" id="ARBA00022793"/>
    </source>
</evidence>
<dbReference type="InterPro" id="IPR001754">
    <property type="entry name" value="OMPdeCOase_dom"/>
</dbReference>
<organism evidence="9 10">
    <name type="scientific">Reinekea marina</name>
    <dbReference type="NCBI Taxonomy" id="1310421"/>
    <lineage>
        <taxon>Bacteria</taxon>
        <taxon>Pseudomonadati</taxon>
        <taxon>Pseudomonadota</taxon>
        <taxon>Gammaproteobacteria</taxon>
        <taxon>Oceanospirillales</taxon>
        <taxon>Saccharospirillaceae</taxon>
        <taxon>Reinekea</taxon>
    </lineage>
</organism>
<dbReference type="PANTHER" id="PTHR43375:SF1">
    <property type="entry name" value="OROTIDINE 5'-PHOSPHATE DECARBOXYLASE"/>
    <property type="match status" value="1"/>
</dbReference>
<dbReference type="InterPro" id="IPR013785">
    <property type="entry name" value="Aldolase_TIM"/>
</dbReference>
<evidence type="ECO:0000313" key="9">
    <source>
        <dbReference type="EMBL" id="MFC3700266.1"/>
    </source>
</evidence>
<evidence type="ECO:0000313" key="10">
    <source>
        <dbReference type="Proteomes" id="UP001595710"/>
    </source>
</evidence>
<dbReference type="PANTHER" id="PTHR43375">
    <property type="entry name" value="OROTIDINE 5'-PHOSPHATE DECARBOXYLASE"/>
    <property type="match status" value="1"/>
</dbReference>
<comment type="pathway">
    <text evidence="1 7">Pyrimidine metabolism; UMP biosynthesis via de novo pathway; UMP from orotate: step 2/2.</text>
</comment>
<dbReference type="SMART" id="SM00934">
    <property type="entry name" value="OMPdecase"/>
    <property type="match status" value="1"/>
</dbReference>
<sequence length="274" mass="29861">MNFNDAIRHHWQSGTQVCVGLDPFLDRFPPAFSSQTNAIFEFNKAIIDATAKYVCCFKPQFAHYAAEAAESQLKQTIAYAKSNYPNIPVILDSKRGDIGSTASMYAREAFEHYLADAVTVNPYMGSDTVLPFAKFQDKGVIVLCRTSNPSAAEFQNQTIEGEPLYIHVARKAQQLWNEHGNISLVVGATAAEEMAKIRSVAPDLPFLVPGIGAQGGDLTATVENGQTSPGSGLIINSSRQVLYASQGEDFAQAAAKETKKLRDDINAINDHHHP</sequence>
<dbReference type="Pfam" id="PF00215">
    <property type="entry name" value="OMPdecase"/>
    <property type="match status" value="1"/>
</dbReference>
<dbReference type="GO" id="GO:0004590">
    <property type="term" value="F:orotidine-5'-phosphate decarboxylase activity"/>
    <property type="evidence" value="ECO:0007669"/>
    <property type="project" value="UniProtKB-EC"/>
</dbReference>
<gene>
    <name evidence="7 9" type="primary">pyrF</name>
    <name evidence="9" type="ORF">ACFOND_01335</name>
</gene>
<feature type="active site" description="Proton donor" evidence="7">
    <location>
        <position position="94"/>
    </location>
</feature>
<evidence type="ECO:0000256" key="4">
    <source>
        <dbReference type="ARBA" id="ARBA00022975"/>
    </source>
</evidence>
<dbReference type="SUPFAM" id="SSF51366">
    <property type="entry name" value="Ribulose-phoshate binding barrel"/>
    <property type="match status" value="1"/>
</dbReference>
<comment type="catalytic activity">
    <reaction evidence="6 7">
        <text>orotidine 5'-phosphate + H(+) = UMP + CO2</text>
        <dbReference type="Rhea" id="RHEA:11596"/>
        <dbReference type="ChEBI" id="CHEBI:15378"/>
        <dbReference type="ChEBI" id="CHEBI:16526"/>
        <dbReference type="ChEBI" id="CHEBI:57538"/>
        <dbReference type="ChEBI" id="CHEBI:57865"/>
        <dbReference type="EC" id="4.1.1.23"/>
    </reaction>
</comment>
<keyword evidence="3 7" id="KW-0210">Decarboxylase</keyword>
<evidence type="ECO:0000256" key="6">
    <source>
        <dbReference type="ARBA" id="ARBA00049157"/>
    </source>
</evidence>